<protein>
    <submittedName>
        <fullName evidence="2">Uncharacterized protein</fullName>
    </submittedName>
</protein>
<dbReference type="HOGENOM" id="CLU_1932788_0_0_1"/>
<accession>B7PTP8</accession>
<proteinExistence type="predicted"/>
<gene>
    <name evidence="2" type="ORF">IscW_ISCW007153</name>
</gene>
<dbReference type="VEuPathDB" id="VectorBase:ISCW007153"/>
<evidence type="ECO:0000313" key="2">
    <source>
        <dbReference type="EMBL" id="EEC09970.1"/>
    </source>
</evidence>
<feature type="non-terminal residue" evidence="2">
    <location>
        <position position="1"/>
    </location>
</feature>
<dbReference type="AlphaFoldDB" id="B7PTP8"/>
<name>B7PTP8_IXOSC</name>
<feature type="compositionally biased region" description="Polar residues" evidence="1">
    <location>
        <begin position="50"/>
        <end position="59"/>
    </location>
</feature>
<dbReference type="PaxDb" id="6945-B7PTP8"/>
<reference evidence="2" key="1">
    <citation type="submission" date="2008-03" db="EMBL/GenBank/DDBJ databases">
        <title>Annotation of Ixodes scapularis.</title>
        <authorList>
            <consortium name="Ixodes scapularis Genome Project Consortium"/>
            <person name="Caler E."/>
            <person name="Hannick L.I."/>
            <person name="Bidwell S."/>
            <person name="Joardar V."/>
            <person name="Thiagarajan M."/>
            <person name="Amedeo P."/>
            <person name="Galinsky K.J."/>
            <person name="Schobel S."/>
            <person name="Inman J."/>
            <person name="Hostetler J."/>
            <person name="Miller J."/>
            <person name="Hammond M."/>
            <person name="Megy K."/>
            <person name="Lawson D."/>
            <person name="Kodira C."/>
            <person name="Sutton G."/>
            <person name="Meyer J."/>
            <person name="Hill C.A."/>
            <person name="Birren B."/>
            <person name="Nene V."/>
            <person name="Collins F."/>
            <person name="Alarcon-Chaidez F."/>
            <person name="Wikel S."/>
            <person name="Strausberg R."/>
        </authorList>
    </citation>
    <scope>NUCLEOTIDE SEQUENCE [LARGE SCALE GENOMIC DNA]</scope>
    <source>
        <strain evidence="2">Wikel colony</strain>
    </source>
</reference>
<dbReference type="VEuPathDB" id="VectorBase:ISCI007153"/>
<dbReference type="EMBL" id="DS787602">
    <property type="protein sequence ID" value="EEC09970.1"/>
    <property type="molecule type" value="Genomic_DNA"/>
</dbReference>
<feature type="region of interest" description="Disordered" evidence="1">
    <location>
        <begin position="1"/>
        <end position="132"/>
    </location>
</feature>
<feature type="compositionally biased region" description="Polar residues" evidence="1">
    <location>
        <begin position="75"/>
        <end position="91"/>
    </location>
</feature>
<feature type="non-terminal residue" evidence="2">
    <location>
        <position position="132"/>
    </location>
</feature>
<organism>
    <name type="scientific">Ixodes scapularis</name>
    <name type="common">Black-legged tick</name>
    <name type="synonym">Deer tick</name>
    <dbReference type="NCBI Taxonomy" id="6945"/>
    <lineage>
        <taxon>Eukaryota</taxon>
        <taxon>Metazoa</taxon>
        <taxon>Ecdysozoa</taxon>
        <taxon>Arthropoda</taxon>
        <taxon>Chelicerata</taxon>
        <taxon>Arachnida</taxon>
        <taxon>Acari</taxon>
        <taxon>Parasitiformes</taxon>
        <taxon>Ixodida</taxon>
        <taxon>Ixodoidea</taxon>
        <taxon>Ixodidae</taxon>
        <taxon>Ixodinae</taxon>
        <taxon>Ixodes</taxon>
    </lineage>
</organism>
<sequence>DTCNGYPSEKGVFHGARGPPHTSVSSEPGARNGAARTPPLWRPNRGRRTASLQRKQTAYPSPRYRHRSPDEPNNAWRSNGNRAPSFSDTSPSPLPFSPNYEIECRAPGLNGTEAARPDTDASVASSHIPAIS</sequence>
<evidence type="ECO:0000256" key="1">
    <source>
        <dbReference type="SAM" id="MobiDB-lite"/>
    </source>
</evidence>